<gene>
    <name evidence="2" type="ORF">BsIDN1_29290</name>
</gene>
<dbReference type="EMBL" id="AP021906">
    <property type="protein sequence ID" value="BBP89311.1"/>
    <property type="molecule type" value="Genomic_DNA"/>
</dbReference>
<sequence>MAKQDGNSPITTPLNPSQQKENSLAPIVQERQPSQVLQTNVQQQSTSPTALQIPLQQIERILTSLMKQGADGQKEPNLKQLTALLQGLQQAGSQPDAKGAVLQKEFPFLSKKREAKALAQVVQQTEPTLSNKTDVLDLLMTMKKRQLVYVMKSVC</sequence>
<proteinExistence type="predicted"/>
<organism evidence="2 3">
    <name type="scientific">Bacillus safensis</name>
    <dbReference type="NCBI Taxonomy" id="561879"/>
    <lineage>
        <taxon>Bacteria</taxon>
        <taxon>Bacillati</taxon>
        <taxon>Bacillota</taxon>
        <taxon>Bacilli</taxon>
        <taxon>Bacillales</taxon>
        <taxon>Bacillaceae</taxon>
        <taxon>Bacillus</taxon>
    </lineage>
</organism>
<evidence type="ECO:0000256" key="1">
    <source>
        <dbReference type="SAM" id="MobiDB-lite"/>
    </source>
</evidence>
<dbReference type="AlphaFoldDB" id="A0A5S9M8T2"/>
<dbReference type="Proteomes" id="UP000464658">
    <property type="component" value="Chromosome"/>
</dbReference>
<evidence type="ECO:0000313" key="2">
    <source>
        <dbReference type="EMBL" id="BBP89311.1"/>
    </source>
</evidence>
<reference evidence="2 3" key="1">
    <citation type="submission" date="2019-12" db="EMBL/GenBank/DDBJ databases">
        <title>Full genome sequence of a Bacillus safensis strain isolated from commercially available natto in Indonesia.</title>
        <authorList>
            <person name="Yoshida M."/>
            <person name="Uomi M."/>
            <person name="Waturangi D."/>
            <person name="Ekaputri J.J."/>
            <person name="Setiamarga D.H.E."/>
        </authorList>
    </citation>
    <scope>NUCLEOTIDE SEQUENCE [LARGE SCALE GENOMIC DNA]</scope>
    <source>
        <strain evidence="2 3">IDN1</strain>
    </source>
</reference>
<feature type="compositionally biased region" description="Polar residues" evidence="1">
    <location>
        <begin position="31"/>
        <end position="49"/>
    </location>
</feature>
<feature type="compositionally biased region" description="Polar residues" evidence="1">
    <location>
        <begin position="1"/>
        <end position="22"/>
    </location>
</feature>
<evidence type="ECO:0000313" key="3">
    <source>
        <dbReference type="Proteomes" id="UP000464658"/>
    </source>
</evidence>
<feature type="region of interest" description="Disordered" evidence="1">
    <location>
        <begin position="1"/>
        <end position="49"/>
    </location>
</feature>
<name>A0A5S9M8T2_BACIA</name>
<protein>
    <submittedName>
        <fullName evidence="2">Uncharacterized protein</fullName>
    </submittedName>
</protein>
<accession>A0A5S9M8T2</accession>